<evidence type="ECO:0000313" key="2">
    <source>
        <dbReference type="Proteomes" id="UP001207654"/>
    </source>
</evidence>
<protein>
    <submittedName>
        <fullName evidence="1">Uncharacterized protein</fullName>
    </submittedName>
</protein>
<reference evidence="1 2" key="1">
    <citation type="submission" date="2022-11" db="EMBL/GenBank/DDBJ databases">
        <title>Minimal conservation of predation-associated metabolite biosynthetic gene clusters underscores biosynthetic potential of Myxococcota including descriptions for ten novel species: Archangium lansinium sp. nov., Myxococcus landrumus sp. nov., Nannocystis bai.</title>
        <authorList>
            <person name="Ahearne A."/>
            <person name="Stevens C."/>
            <person name="Phillips K."/>
        </authorList>
    </citation>
    <scope>NUCLEOTIDE SEQUENCE [LARGE SCALE GENOMIC DNA]</scope>
    <source>
        <strain evidence="1 2">MIWBW</strain>
    </source>
</reference>
<proteinExistence type="predicted"/>
<keyword evidence="2" id="KW-1185">Reference proteome</keyword>
<dbReference type="RefSeq" id="WP_267539372.1">
    <property type="nucleotide sequence ID" value="NZ_JAPNKA010000001.1"/>
</dbReference>
<name>A0ABT4AHQ6_9BACT</name>
<sequence>MATTSRQGFLQVPLQLQALCLDGEQTVVRALADYRKLPSLHEKGDVDDHPNLSGAILTPPFTRDLLLPAGIHLHWMLPSVLTRGESDASGIRFPQVPNRWLILRSGGGQPEKQWVVESDYLYPEGYGDEWEQEGKGEGDIPVNVMVVPDPAPGTGLRYRFLGRALTLADWRAARGQSGAEYLADLTAVGPEPLLNALDPVRATFASFYPNCRTVFGFHDADFATASPPADLRYDVLGWYGDASRDCLLPLLNAETDAEQLRLRLDEEFQWTLPPGEVLPAACLFQARLTFALGARALMNRVRSLDKPLLSVGQTESEALAALLAHRRAPETNEEARAVRRQVEEQLEALQLTERLEGLTLDLDARLLESRHERGFASHAAGIRWALKPQADETQDVFAALRRRPVRATRSTGLPPAWMGQLETLNTLQEEYQRAGDELEALRQRMYTAWYDAMDRHENVNASFFEEYVVPVRQRLTTRGVLNLGEGEVSLEPVSFTVVTRLSDYFSTYVDVLDAGRPFELSDEDDDSYWTWALEFPNCLGRELSAQHTVAVVKAGEAWEIRDQGVVYPVRASAEGLVLEFPPAATSAASRLAEALRVLRASVAAYNATPEGTAAPYQLQALPAAPYWEPAEPVLLLSGPAARSDLWGDLNAATSAPRQLTCQHVDLTLNLADLPDATLTALRTHLAGLESRGNVWTQTPWSPFMMNWHFRVSPAGRDDNGDYDPGLLQRHYQLDTRAVDQTLQAGHEQDFAKEGSIYSGISLLTPGVSLEVGGRLRRYLAQEVLEDYYTAQNVPADDRHEGYLDEHFDAIRDWYVARQGGTTPGVEDPVYTALWTFGELRSTPCLAQSLGHFNQVLMLREPTLQLKISDPSASRDTEQFFYTETVRDAMGSTVQHRPLTLDIFNPLRSGAFALNGLWLVDTFGQVKEVVDLETPEDTRVITTDELVPPATALGQHMLLPPRFNQPARLRFDFLPAKDVQAQRATEHPDTNPVCGWVLVNNQDRALAVYDQAGRALGAIDQGGNWRTAPGTRAAVRTNAQGLPEFANPHLQRVVRHVLAQGEDFLRLFLSTQRTALETIDPAAYAEHPSRALLMARPVAVVRAAFTLELKGPPALDPNALADGVDTTRGVERLKVPIRLGEFGQLDDGLVGYLRESPDGAGGYTYAQGGTFFSPQMGSVGHPLIKTYSNESLLMLRTAADPAQHVTMLLDPRGQVHATTGLLPSEQLRLLPEFYAQALADLEVSFLTAPLLTDQGTLRLPVPEEPGLTWSWTTRQPDGAWTETNKLDPVNPRAAFSATQEVREGWLMLRRSEESGS</sequence>
<gene>
    <name evidence="1" type="ORF">OV287_40450</name>
</gene>
<organism evidence="1 2">
    <name type="scientific">Archangium lansingense</name>
    <dbReference type="NCBI Taxonomy" id="2995310"/>
    <lineage>
        <taxon>Bacteria</taxon>
        <taxon>Pseudomonadati</taxon>
        <taxon>Myxococcota</taxon>
        <taxon>Myxococcia</taxon>
        <taxon>Myxococcales</taxon>
        <taxon>Cystobacterineae</taxon>
        <taxon>Archangiaceae</taxon>
        <taxon>Archangium</taxon>
    </lineage>
</organism>
<dbReference type="EMBL" id="JAPNKA010000001">
    <property type="protein sequence ID" value="MCY1080734.1"/>
    <property type="molecule type" value="Genomic_DNA"/>
</dbReference>
<accession>A0ABT4AHQ6</accession>
<evidence type="ECO:0000313" key="1">
    <source>
        <dbReference type="EMBL" id="MCY1080734.1"/>
    </source>
</evidence>
<dbReference type="Proteomes" id="UP001207654">
    <property type="component" value="Unassembled WGS sequence"/>
</dbReference>
<comment type="caution">
    <text evidence="1">The sequence shown here is derived from an EMBL/GenBank/DDBJ whole genome shotgun (WGS) entry which is preliminary data.</text>
</comment>